<dbReference type="Pfam" id="PF02636">
    <property type="entry name" value="Methyltransf_28"/>
    <property type="match status" value="1"/>
</dbReference>
<evidence type="ECO:0000313" key="3">
    <source>
        <dbReference type="EMBL" id="MCW8084632.1"/>
    </source>
</evidence>
<accession>A0ABT3NR71</accession>
<keyword evidence="1 3" id="KW-0489">Methyltransferase</keyword>
<dbReference type="InterPro" id="IPR003788">
    <property type="entry name" value="NDUFAF7"/>
</dbReference>
<evidence type="ECO:0000256" key="2">
    <source>
        <dbReference type="ARBA" id="ARBA00022679"/>
    </source>
</evidence>
<dbReference type="GO" id="GO:0032259">
    <property type="term" value="P:methylation"/>
    <property type="evidence" value="ECO:0007669"/>
    <property type="project" value="UniProtKB-KW"/>
</dbReference>
<dbReference type="GO" id="GO:0008168">
    <property type="term" value="F:methyltransferase activity"/>
    <property type="evidence" value="ECO:0007669"/>
    <property type="project" value="UniProtKB-KW"/>
</dbReference>
<keyword evidence="2 3" id="KW-0808">Transferase</keyword>
<proteinExistence type="predicted"/>
<dbReference type="InterPro" id="IPR038375">
    <property type="entry name" value="NDUFAF7_sf"/>
</dbReference>
<name>A0ABT3NR71_9PROT</name>
<comment type="caution">
    <text evidence="3">The sequence shown here is derived from an EMBL/GenBank/DDBJ whole genome shotgun (WGS) entry which is preliminary data.</text>
</comment>
<dbReference type="Gene3D" id="3.40.50.12710">
    <property type="match status" value="1"/>
</dbReference>
<organism evidence="3 4">
    <name type="scientific">Sabulicella glaciei</name>
    <dbReference type="NCBI Taxonomy" id="2984948"/>
    <lineage>
        <taxon>Bacteria</taxon>
        <taxon>Pseudomonadati</taxon>
        <taxon>Pseudomonadota</taxon>
        <taxon>Alphaproteobacteria</taxon>
        <taxon>Acetobacterales</taxon>
        <taxon>Acetobacteraceae</taxon>
        <taxon>Sabulicella</taxon>
    </lineage>
</organism>
<dbReference type="PANTHER" id="PTHR12049:SF7">
    <property type="entry name" value="PROTEIN ARGININE METHYLTRANSFERASE NDUFAF7, MITOCHONDRIAL"/>
    <property type="match status" value="1"/>
</dbReference>
<dbReference type="InterPro" id="IPR029063">
    <property type="entry name" value="SAM-dependent_MTases_sf"/>
</dbReference>
<evidence type="ECO:0000256" key="1">
    <source>
        <dbReference type="ARBA" id="ARBA00022603"/>
    </source>
</evidence>
<reference evidence="3 4" key="1">
    <citation type="submission" date="2022-10" db="EMBL/GenBank/DDBJ databases">
        <title>Roseococcus glaciei nov., sp. nov., isolated from glacier.</title>
        <authorList>
            <person name="Liu Q."/>
            <person name="Xin Y.-H."/>
        </authorList>
    </citation>
    <scope>NUCLEOTIDE SEQUENCE [LARGE SCALE GENOMIC DNA]</scope>
    <source>
        <strain evidence="3 4">MDT2-1-1</strain>
    </source>
</reference>
<protein>
    <submittedName>
        <fullName evidence="3">SAM-dependent methyltransferase</fullName>
        <ecNumber evidence="3">2.1.1.-</ecNumber>
    </submittedName>
</protein>
<dbReference type="RefSeq" id="WP_301588298.1">
    <property type="nucleotide sequence ID" value="NZ_JAPFQI010000001.1"/>
</dbReference>
<gene>
    <name evidence="3" type="ORF">OF850_03245</name>
</gene>
<dbReference type="SUPFAM" id="SSF53335">
    <property type="entry name" value="S-adenosyl-L-methionine-dependent methyltransferases"/>
    <property type="match status" value="1"/>
</dbReference>
<evidence type="ECO:0000313" key="4">
    <source>
        <dbReference type="Proteomes" id="UP001526430"/>
    </source>
</evidence>
<sequence length="325" mass="34482">MERLDAFLARASAAYYGHGAGIGADFTTAPEMTQAFGECLGLWSALAWEAMGRPARVVWAECGPGRGTLIQDALRAVEQMVPAFASAAEIHLVETSPVLRAMQKGRMGARVSAWHDRIEDLPGGPLVLLGNEFLDALPIRQFIRREGVWRERWVSEGQFVECPTEEDWGGAPEGSVKERCEPGLSIAAHLGARLAREGGVALFLDYGPGESGLGDSLQAMKAGKPADPLADPGAVDVTAHVDFAAFAAAAAKAGATAQGPVPMGLFLQRLGLVSRSAMLARVEPFHARNLLGAAQRLVAPEGMGRLFKSLALTHPGLPPLEGFRE</sequence>
<dbReference type="PANTHER" id="PTHR12049">
    <property type="entry name" value="PROTEIN ARGININE METHYLTRANSFERASE NDUFAF7, MITOCHONDRIAL"/>
    <property type="match status" value="1"/>
</dbReference>
<dbReference type="EC" id="2.1.1.-" evidence="3"/>
<dbReference type="EMBL" id="JAPFQI010000001">
    <property type="protein sequence ID" value="MCW8084632.1"/>
    <property type="molecule type" value="Genomic_DNA"/>
</dbReference>
<keyword evidence="4" id="KW-1185">Reference proteome</keyword>
<dbReference type="Proteomes" id="UP001526430">
    <property type="component" value="Unassembled WGS sequence"/>
</dbReference>